<organism evidence="1 2">
    <name type="scientific">Sporothrix curviconia</name>
    <dbReference type="NCBI Taxonomy" id="1260050"/>
    <lineage>
        <taxon>Eukaryota</taxon>
        <taxon>Fungi</taxon>
        <taxon>Dikarya</taxon>
        <taxon>Ascomycota</taxon>
        <taxon>Pezizomycotina</taxon>
        <taxon>Sordariomycetes</taxon>
        <taxon>Sordariomycetidae</taxon>
        <taxon>Ophiostomatales</taxon>
        <taxon>Ophiostomataceae</taxon>
        <taxon>Sporothrix</taxon>
    </lineage>
</organism>
<dbReference type="EMBL" id="CAWUHB010000019">
    <property type="protein sequence ID" value="CAK7220179.1"/>
    <property type="molecule type" value="Genomic_DNA"/>
</dbReference>
<evidence type="ECO:0000313" key="2">
    <source>
        <dbReference type="Proteomes" id="UP001642405"/>
    </source>
</evidence>
<reference evidence="1 2" key="1">
    <citation type="submission" date="2024-01" db="EMBL/GenBank/DDBJ databases">
        <authorList>
            <person name="Allen C."/>
            <person name="Tagirdzhanova G."/>
        </authorList>
    </citation>
    <scope>NUCLEOTIDE SEQUENCE [LARGE SCALE GENOMIC DNA]</scope>
</reference>
<gene>
    <name evidence="1" type="ORF">SCUCBS95973_004070</name>
</gene>
<comment type="caution">
    <text evidence="1">The sequence shown here is derived from an EMBL/GenBank/DDBJ whole genome shotgun (WGS) entry which is preliminary data.</text>
</comment>
<name>A0ABP0BKM0_9PEZI</name>
<protein>
    <submittedName>
        <fullName evidence="1">Uncharacterized protein</fullName>
    </submittedName>
</protein>
<keyword evidence="2" id="KW-1185">Reference proteome</keyword>
<dbReference type="Proteomes" id="UP001642405">
    <property type="component" value="Unassembled WGS sequence"/>
</dbReference>
<accession>A0ABP0BKM0</accession>
<sequence length="197" mass="20032">MTVLAAAEAAAAASVLVPPGFHVGIDHGFAGAKNPPGGPAFPFADLCTGWKFKYLVDGGELSLWTQCPTQDASGAKVLVNALLPLESSLIANALGIKPAYPSNSAPVSFSSVCQACTLPDPKGTVMACSCTTNGGHPLLAINLTKWITANQGVPCFTDGVVCGTIQMTLTTPTTPTTLAFSASSATTVAKETQCTET</sequence>
<evidence type="ECO:0000313" key="1">
    <source>
        <dbReference type="EMBL" id="CAK7220179.1"/>
    </source>
</evidence>
<proteinExistence type="predicted"/>